<gene>
    <name evidence="2" type="ORF">BFG04_07965</name>
</gene>
<reference evidence="2 3" key="1">
    <citation type="submission" date="2016-08" db="EMBL/GenBank/DDBJ databases">
        <title>Campylobacter species from sea mammals.</title>
        <authorList>
            <person name="Gilbert M.J."/>
            <person name="Byrne B.A."/>
            <person name="Zomer A.L."/>
            <person name="Wagenaar J.A."/>
        </authorList>
    </citation>
    <scope>NUCLEOTIDE SEQUENCE [LARGE SCALE GENOMIC DNA]</scope>
    <source>
        <strain evidence="2 3">1105248</strain>
    </source>
</reference>
<evidence type="ECO:0000256" key="1">
    <source>
        <dbReference type="SAM" id="Phobius"/>
    </source>
</evidence>
<dbReference type="EMBL" id="MCRK01000006">
    <property type="protein sequence ID" value="OPA82036.1"/>
    <property type="molecule type" value="Genomic_DNA"/>
</dbReference>
<keyword evidence="1" id="KW-1133">Transmembrane helix</keyword>
<dbReference type="AlphaFoldDB" id="A0AAX0LBX8"/>
<keyword evidence="1" id="KW-0812">Transmembrane</keyword>
<dbReference type="RefSeq" id="WP_078415171.1">
    <property type="nucleotide sequence ID" value="NZ_MCRK01000006.1"/>
</dbReference>
<dbReference type="PROSITE" id="PS51257">
    <property type="entry name" value="PROKAR_LIPOPROTEIN"/>
    <property type="match status" value="1"/>
</dbReference>
<evidence type="ECO:0008006" key="4">
    <source>
        <dbReference type="Google" id="ProtNLM"/>
    </source>
</evidence>
<organism evidence="2 3">
    <name type="scientific">Campylobacter pinnipediorum subsp. pinnipediorum</name>
    <dbReference type="NCBI Taxonomy" id="1660067"/>
    <lineage>
        <taxon>Bacteria</taxon>
        <taxon>Pseudomonadati</taxon>
        <taxon>Campylobacterota</taxon>
        <taxon>Epsilonproteobacteria</taxon>
        <taxon>Campylobacterales</taxon>
        <taxon>Campylobacteraceae</taxon>
        <taxon>Campylobacter</taxon>
    </lineage>
</organism>
<evidence type="ECO:0000313" key="2">
    <source>
        <dbReference type="EMBL" id="OPA82036.1"/>
    </source>
</evidence>
<feature type="transmembrane region" description="Helical" evidence="1">
    <location>
        <begin position="171"/>
        <end position="189"/>
    </location>
</feature>
<proteinExistence type="predicted"/>
<evidence type="ECO:0000313" key="3">
    <source>
        <dbReference type="Proteomes" id="UP000189728"/>
    </source>
</evidence>
<dbReference type="Proteomes" id="UP000189728">
    <property type="component" value="Unassembled WGS sequence"/>
</dbReference>
<sequence length="197" mass="22318">MKWFDFKGVLFALLFLVSGCFGDKFVFNDDNILSQKVEEKLQTIADELYSKTGIFVGASVFENLNKQSLDDKFLSLNIKEPFAFIALAKDEKKVEIYADKKTLKLFDKEQILSPFPESGTILPILASKNGKDIYNAAILNGYGDLSEQIAKSKNIKLANAIGNSNKDTLNLLRFFIYGSIIFVFCFMFYKKRIAKNV</sequence>
<accession>A0AAX0LBX8</accession>
<protein>
    <recommendedName>
        <fullName evidence="4">Lipoprotein</fullName>
    </recommendedName>
</protein>
<keyword evidence="1" id="KW-0472">Membrane</keyword>
<name>A0AAX0LBX8_9BACT</name>
<comment type="caution">
    <text evidence="2">The sequence shown here is derived from an EMBL/GenBank/DDBJ whole genome shotgun (WGS) entry which is preliminary data.</text>
</comment>